<dbReference type="Gene3D" id="3.30.420.10">
    <property type="entry name" value="Ribonuclease H-like superfamily/Ribonuclease H"/>
    <property type="match status" value="1"/>
</dbReference>
<dbReference type="STRING" id="329046.A0A1Y2C9D4"/>
<accession>A0A1Y2C9D4</accession>
<name>A0A1Y2C9D4_9FUNG</name>
<dbReference type="GO" id="GO:0003676">
    <property type="term" value="F:nucleic acid binding"/>
    <property type="evidence" value="ECO:0007669"/>
    <property type="project" value="InterPro"/>
</dbReference>
<keyword evidence="2" id="KW-1185">Reference proteome</keyword>
<dbReference type="Proteomes" id="UP000193642">
    <property type="component" value="Unassembled WGS sequence"/>
</dbReference>
<evidence type="ECO:0008006" key="3">
    <source>
        <dbReference type="Google" id="ProtNLM"/>
    </source>
</evidence>
<reference evidence="1 2" key="1">
    <citation type="submission" date="2016-07" db="EMBL/GenBank/DDBJ databases">
        <title>Pervasive Adenine N6-methylation of Active Genes in Fungi.</title>
        <authorList>
            <consortium name="DOE Joint Genome Institute"/>
            <person name="Mondo S.J."/>
            <person name="Dannebaum R.O."/>
            <person name="Kuo R.C."/>
            <person name="Labutti K."/>
            <person name="Haridas S."/>
            <person name="Kuo A."/>
            <person name="Salamov A."/>
            <person name="Ahrendt S.R."/>
            <person name="Lipzen A."/>
            <person name="Sullivan W."/>
            <person name="Andreopoulos W.B."/>
            <person name="Clum A."/>
            <person name="Lindquist E."/>
            <person name="Daum C."/>
            <person name="Ramamoorthy G.K."/>
            <person name="Gryganskyi A."/>
            <person name="Culley D."/>
            <person name="Magnuson J.K."/>
            <person name="James T.Y."/>
            <person name="O'Malley M.A."/>
            <person name="Stajich J.E."/>
            <person name="Spatafora J.W."/>
            <person name="Visel A."/>
            <person name="Grigoriev I.V."/>
        </authorList>
    </citation>
    <scope>NUCLEOTIDE SEQUENCE [LARGE SCALE GENOMIC DNA]</scope>
    <source>
        <strain evidence="1 2">JEL800</strain>
    </source>
</reference>
<proteinExistence type="predicted"/>
<dbReference type="OrthoDB" id="10044727at2759"/>
<comment type="caution">
    <text evidence="1">The sequence shown here is derived from an EMBL/GenBank/DDBJ whole genome shotgun (WGS) entry which is preliminary data.</text>
</comment>
<evidence type="ECO:0000313" key="2">
    <source>
        <dbReference type="Proteomes" id="UP000193642"/>
    </source>
</evidence>
<dbReference type="EMBL" id="MCGO01000027">
    <property type="protein sequence ID" value="ORY42925.1"/>
    <property type="molecule type" value="Genomic_DNA"/>
</dbReference>
<dbReference type="AlphaFoldDB" id="A0A1Y2C9D4"/>
<organism evidence="1 2">
    <name type="scientific">Rhizoclosmatium globosum</name>
    <dbReference type="NCBI Taxonomy" id="329046"/>
    <lineage>
        <taxon>Eukaryota</taxon>
        <taxon>Fungi</taxon>
        <taxon>Fungi incertae sedis</taxon>
        <taxon>Chytridiomycota</taxon>
        <taxon>Chytridiomycota incertae sedis</taxon>
        <taxon>Chytridiomycetes</taxon>
        <taxon>Chytridiales</taxon>
        <taxon>Chytriomycetaceae</taxon>
        <taxon>Rhizoclosmatium</taxon>
    </lineage>
</organism>
<protein>
    <recommendedName>
        <fullName evidence="3">Tc1-like transposase DDE domain-containing protein</fullName>
    </recommendedName>
</protein>
<feature type="non-terminal residue" evidence="1">
    <location>
        <position position="1"/>
    </location>
</feature>
<sequence length="130" mass="15395">PDFLEQKSMLEEAFADVKHMMKLNPKFHCELSWIENVWGDMKRFTRANCSYSFTALRETLPEAIQYVNSAEGLVRNKRYQRRCFRLLDAYHKGYSLALAEFAAKKYKSHRMIPTEAVLSEIQREFEAVYD</sequence>
<evidence type="ECO:0000313" key="1">
    <source>
        <dbReference type="EMBL" id="ORY42925.1"/>
    </source>
</evidence>
<dbReference type="InterPro" id="IPR036397">
    <property type="entry name" value="RNaseH_sf"/>
</dbReference>
<gene>
    <name evidence="1" type="ORF">BCR33DRAFT_660514</name>
</gene>